<comment type="caution">
    <text evidence="16">The sequence shown here is derived from an EMBL/GenBank/DDBJ whole genome shotgun (WGS) entry which is preliminary data.</text>
</comment>
<dbReference type="Gene3D" id="1.10.287.130">
    <property type="match status" value="1"/>
</dbReference>
<keyword evidence="12" id="KW-0902">Two-component regulatory system</keyword>
<dbReference type="Proteomes" id="UP000191554">
    <property type="component" value="Unassembled WGS sequence"/>
</dbReference>
<keyword evidence="17" id="KW-1185">Reference proteome</keyword>
<dbReference type="SMART" id="SM00388">
    <property type="entry name" value="HisKA"/>
    <property type="match status" value="1"/>
</dbReference>
<evidence type="ECO:0000256" key="14">
    <source>
        <dbReference type="SAM" id="Phobius"/>
    </source>
</evidence>
<dbReference type="PANTHER" id="PTHR43547">
    <property type="entry name" value="TWO-COMPONENT HISTIDINE KINASE"/>
    <property type="match status" value="1"/>
</dbReference>
<dbReference type="PANTHER" id="PTHR43547:SF2">
    <property type="entry name" value="HYBRID SIGNAL TRANSDUCTION HISTIDINE KINASE C"/>
    <property type="match status" value="1"/>
</dbReference>
<dbReference type="CDD" id="cd00082">
    <property type="entry name" value="HisKA"/>
    <property type="match status" value="1"/>
</dbReference>
<dbReference type="GO" id="GO:0000155">
    <property type="term" value="F:phosphorelay sensor kinase activity"/>
    <property type="evidence" value="ECO:0007669"/>
    <property type="project" value="InterPro"/>
</dbReference>
<dbReference type="EMBL" id="MZGX01000011">
    <property type="protein sequence ID" value="OPX44197.1"/>
    <property type="molecule type" value="Genomic_DNA"/>
</dbReference>
<keyword evidence="6 16" id="KW-0808">Transferase</keyword>
<dbReference type="STRING" id="48256.CLHUN_19960"/>
<dbReference type="InterPro" id="IPR004358">
    <property type="entry name" value="Sig_transdc_His_kin-like_C"/>
</dbReference>
<dbReference type="AlphaFoldDB" id="A0A1V4SLR6"/>
<comment type="subcellular location">
    <subcellularLocation>
        <location evidence="2">Cell membrane</location>
        <topology evidence="2">Multi-pass membrane protein</topology>
    </subcellularLocation>
</comment>
<dbReference type="Pfam" id="PF02743">
    <property type="entry name" value="dCache_1"/>
    <property type="match status" value="1"/>
</dbReference>
<keyword evidence="13 14" id="KW-0472">Membrane</keyword>
<dbReference type="OrthoDB" id="9813394at2"/>
<dbReference type="InterPro" id="IPR003661">
    <property type="entry name" value="HisK_dim/P_dom"/>
</dbReference>
<dbReference type="Gene3D" id="3.30.565.10">
    <property type="entry name" value="Histidine kinase-like ATPase, C-terminal domain"/>
    <property type="match status" value="1"/>
</dbReference>
<gene>
    <name evidence="16" type="primary">todS</name>
    <name evidence="16" type="ORF">CLHUN_19960</name>
</gene>
<evidence type="ECO:0000259" key="15">
    <source>
        <dbReference type="PROSITE" id="PS50109"/>
    </source>
</evidence>
<evidence type="ECO:0000256" key="11">
    <source>
        <dbReference type="ARBA" id="ARBA00022989"/>
    </source>
</evidence>
<keyword evidence="5" id="KW-0597">Phosphoprotein</keyword>
<proteinExistence type="predicted"/>
<dbReference type="CDD" id="cd16922">
    <property type="entry name" value="HATPase_EvgS-ArcB-TorS-like"/>
    <property type="match status" value="1"/>
</dbReference>
<dbReference type="PRINTS" id="PR00344">
    <property type="entry name" value="BCTRLSENSOR"/>
</dbReference>
<accession>A0A1V4SLR6</accession>
<keyword evidence="9 16" id="KW-0418">Kinase</keyword>
<evidence type="ECO:0000256" key="3">
    <source>
        <dbReference type="ARBA" id="ARBA00012438"/>
    </source>
</evidence>
<evidence type="ECO:0000313" key="17">
    <source>
        <dbReference type="Proteomes" id="UP000191554"/>
    </source>
</evidence>
<keyword evidence="11 14" id="KW-1133">Transmembrane helix</keyword>
<dbReference type="SUPFAM" id="SSF103190">
    <property type="entry name" value="Sensory domain-like"/>
    <property type="match status" value="1"/>
</dbReference>
<evidence type="ECO:0000256" key="10">
    <source>
        <dbReference type="ARBA" id="ARBA00022840"/>
    </source>
</evidence>
<dbReference type="Pfam" id="PF02518">
    <property type="entry name" value="HATPase_c"/>
    <property type="match status" value="1"/>
</dbReference>
<dbReference type="InterPro" id="IPR005467">
    <property type="entry name" value="His_kinase_dom"/>
</dbReference>
<evidence type="ECO:0000256" key="8">
    <source>
        <dbReference type="ARBA" id="ARBA00022741"/>
    </source>
</evidence>
<evidence type="ECO:0000256" key="5">
    <source>
        <dbReference type="ARBA" id="ARBA00022553"/>
    </source>
</evidence>
<dbReference type="EC" id="2.7.13.3" evidence="3"/>
<evidence type="ECO:0000256" key="9">
    <source>
        <dbReference type="ARBA" id="ARBA00022777"/>
    </source>
</evidence>
<evidence type="ECO:0000256" key="1">
    <source>
        <dbReference type="ARBA" id="ARBA00000085"/>
    </source>
</evidence>
<evidence type="ECO:0000256" key="12">
    <source>
        <dbReference type="ARBA" id="ARBA00023012"/>
    </source>
</evidence>
<evidence type="ECO:0000256" key="13">
    <source>
        <dbReference type="ARBA" id="ARBA00023136"/>
    </source>
</evidence>
<dbReference type="InterPro" id="IPR036097">
    <property type="entry name" value="HisK_dim/P_sf"/>
</dbReference>
<name>A0A1V4SLR6_RUMHU</name>
<keyword evidence="8" id="KW-0547">Nucleotide-binding</keyword>
<dbReference type="Gene3D" id="3.30.450.20">
    <property type="entry name" value="PAS domain"/>
    <property type="match status" value="1"/>
</dbReference>
<protein>
    <recommendedName>
        <fullName evidence="3">histidine kinase</fullName>
        <ecNumber evidence="3">2.7.13.3</ecNumber>
    </recommendedName>
</protein>
<evidence type="ECO:0000256" key="4">
    <source>
        <dbReference type="ARBA" id="ARBA00022475"/>
    </source>
</evidence>
<feature type="transmembrane region" description="Helical" evidence="14">
    <location>
        <begin position="282"/>
        <end position="305"/>
    </location>
</feature>
<dbReference type="PROSITE" id="PS50109">
    <property type="entry name" value="HIS_KIN"/>
    <property type="match status" value="1"/>
</dbReference>
<evidence type="ECO:0000256" key="6">
    <source>
        <dbReference type="ARBA" id="ARBA00022679"/>
    </source>
</evidence>
<organism evidence="16 17">
    <name type="scientific">Ruminiclostridium hungatei</name>
    <name type="common">Clostridium hungatei</name>
    <dbReference type="NCBI Taxonomy" id="48256"/>
    <lineage>
        <taxon>Bacteria</taxon>
        <taxon>Bacillati</taxon>
        <taxon>Bacillota</taxon>
        <taxon>Clostridia</taxon>
        <taxon>Eubacteriales</taxon>
        <taxon>Oscillospiraceae</taxon>
        <taxon>Ruminiclostridium</taxon>
    </lineage>
</organism>
<dbReference type="Pfam" id="PF00512">
    <property type="entry name" value="HisKA"/>
    <property type="match status" value="1"/>
</dbReference>
<sequence length="594" mass="67721">MKIKSRRIPGIEFFSIIFLLILLIFGVLGIISYQNASKVLKKSIIDSAVSRTEDNANLLNQHLNEFKTIIEGISFRGDIQSMEWEVQKPVLIEEAKRLGVLRFQVTDLSANGHCTTGVILDLSDRDWIQRALKGETVISEPFDGVIENRKILVCTAPIKNHAGEIVGTLSASIDPLYIHNMISKLTMGETGFSFVVSRKGRIIAHPDILLMQSEQSNEGKYPEFKNLYNDINIKNIGYTFYKNSGVSYFVSFSKITPSGWFLALTAPEKEVFKDLETLKKNFFILTAITIAFGILCCLLLVSYFLKTKIIEKLKMLVEEDERLLKESAELERLRTQFFANITHDFRTPLNVILASIQLCKFYFDREKLPNTINLSKHLKTMKQNCYRLMRLVNNLIDTTKIDVGFLKKNSSNHNIVKIIEDITLSIKEFTENKGINLYFEKSTQEIILACDVDKIERIMLNLISNAIKFTDQGGSIFIMVQDRGERVLISVRDTGIGIPKEKQQSIFERFVQVEQTLVKNTDGSGIGLSMVKSFVEMHGGSIRAVSEFGKGSEFLVELPVTTVEKREEQFSIEEVESQRRIERINIEFSDIYYS</sequence>
<reference evidence="16 17" key="1">
    <citation type="submission" date="2017-03" db="EMBL/GenBank/DDBJ databases">
        <title>Genome sequence of Clostridium hungatei DSM 14427.</title>
        <authorList>
            <person name="Poehlein A."/>
            <person name="Daniel R."/>
        </authorList>
    </citation>
    <scope>NUCLEOTIDE SEQUENCE [LARGE SCALE GENOMIC DNA]</scope>
    <source>
        <strain evidence="16 17">DSM 14427</strain>
    </source>
</reference>
<dbReference type="SUPFAM" id="SSF47384">
    <property type="entry name" value="Homodimeric domain of signal transducing histidine kinase"/>
    <property type="match status" value="1"/>
</dbReference>
<dbReference type="InterPro" id="IPR029151">
    <property type="entry name" value="Sensor-like_sf"/>
</dbReference>
<dbReference type="FunFam" id="3.30.565.10:FF:000037">
    <property type="entry name" value="Hybrid sensor histidine kinase/response regulator"/>
    <property type="match status" value="1"/>
</dbReference>
<evidence type="ECO:0000256" key="2">
    <source>
        <dbReference type="ARBA" id="ARBA00004651"/>
    </source>
</evidence>
<dbReference type="InterPro" id="IPR003594">
    <property type="entry name" value="HATPase_dom"/>
</dbReference>
<dbReference type="InterPro" id="IPR033479">
    <property type="entry name" value="dCache_1"/>
</dbReference>
<dbReference type="SMART" id="SM00387">
    <property type="entry name" value="HATPase_c"/>
    <property type="match status" value="1"/>
</dbReference>
<dbReference type="CDD" id="cd12914">
    <property type="entry name" value="PDC1_DGC_like"/>
    <property type="match status" value="1"/>
</dbReference>
<feature type="domain" description="Histidine kinase" evidence="15">
    <location>
        <begin position="340"/>
        <end position="562"/>
    </location>
</feature>
<keyword evidence="4" id="KW-1003">Cell membrane</keyword>
<dbReference type="SUPFAM" id="SSF55874">
    <property type="entry name" value="ATPase domain of HSP90 chaperone/DNA topoisomerase II/histidine kinase"/>
    <property type="match status" value="1"/>
</dbReference>
<dbReference type="CDD" id="cd12912">
    <property type="entry name" value="PDC2_MCP_like"/>
    <property type="match status" value="1"/>
</dbReference>
<dbReference type="GO" id="GO:0005524">
    <property type="term" value="F:ATP binding"/>
    <property type="evidence" value="ECO:0007669"/>
    <property type="project" value="UniProtKB-KW"/>
</dbReference>
<evidence type="ECO:0000313" key="16">
    <source>
        <dbReference type="EMBL" id="OPX44197.1"/>
    </source>
</evidence>
<feature type="transmembrane region" description="Helical" evidence="14">
    <location>
        <begin position="12"/>
        <end position="33"/>
    </location>
</feature>
<keyword evidence="7 14" id="KW-0812">Transmembrane</keyword>
<dbReference type="RefSeq" id="WP_080064428.1">
    <property type="nucleotide sequence ID" value="NZ_MZGX01000011.1"/>
</dbReference>
<comment type="catalytic activity">
    <reaction evidence="1">
        <text>ATP + protein L-histidine = ADP + protein N-phospho-L-histidine.</text>
        <dbReference type="EC" id="2.7.13.3"/>
    </reaction>
</comment>
<evidence type="ECO:0000256" key="7">
    <source>
        <dbReference type="ARBA" id="ARBA00022692"/>
    </source>
</evidence>
<keyword evidence="10" id="KW-0067">ATP-binding</keyword>
<dbReference type="InterPro" id="IPR036890">
    <property type="entry name" value="HATPase_C_sf"/>
</dbReference>
<dbReference type="GO" id="GO:0005886">
    <property type="term" value="C:plasma membrane"/>
    <property type="evidence" value="ECO:0007669"/>
    <property type="project" value="UniProtKB-SubCell"/>
</dbReference>